<dbReference type="InterPro" id="IPR027417">
    <property type="entry name" value="P-loop_NTPase"/>
</dbReference>
<keyword evidence="3" id="KW-0547">Nucleotide-binding</keyword>
<keyword evidence="12" id="KW-1185">Reference proteome</keyword>
<dbReference type="RefSeq" id="WP_284229618.1">
    <property type="nucleotide sequence ID" value="NZ_BSUL01000001.1"/>
</dbReference>
<dbReference type="Gene3D" id="1.20.1560.10">
    <property type="entry name" value="ABC transporter type 1, transmembrane domain"/>
    <property type="match status" value="1"/>
</dbReference>
<dbReference type="InterPro" id="IPR039421">
    <property type="entry name" value="Type_1_exporter"/>
</dbReference>
<evidence type="ECO:0000256" key="7">
    <source>
        <dbReference type="SAM" id="MobiDB-lite"/>
    </source>
</evidence>
<name>A0AA37UQW9_9MICO</name>
<dbReference type="EMBL" id="BSUL01000001">
    <property type="protein sequence ID" value="GMA27202.1"/>
    <property type="molecule type" value="Genomic_DNA"/>
</dbReference>
<feature type="transmembrane region" description="Helical" evidence="8">
    <location>
        <begin position="55"/>
        <end position="73"/>
    </location>
</feature>
<evidence type="ECO:0000256" key="6">
    <source>
        <dbReference type="ARBA" id="ARBA00023136"/>
    </source>
</evidence>
<evidence type="ECO:0000259" key="10">
    <source>
        <dbReference type="PROSITE" id="PS50929"/>
    </source>
</evidence>
<feature type="region of interest" description="Disordered" evidence="7">
    <location>
        <begin position="311"/>
        <end position="334"/>
    </location>
</feature>
<dbReference type="PANTHER" id="PTHR24221:SF654">
    <property type="entry name" value="ATP-BINDING CASSETTE SUB-FAMILY B MEMBER 6"/>
    <property type="match status" value="1"/>
</dbReference>
<dbReference type="GO" id="GO:0005524">
    <property type="term" value="F:ATP binding"/>
    <property type="evidence" value="ECO:0007669"/>
    <property type="project" value="UniProtKB-KW"/>
</dbReference>
<evidence type="ECO:0000313" key="12">
    <source>
        <dbReference type="Proteomes" id="UP001157160"/>
    </source>
</evidence>
<keyword evidence="5 8" id="KW-1133">Transmembrane helix</keyword>
<dbReference type="GO" id="GO:0034040">
    <property type="term" value="F:ATPase-coupled lipid transmembrane transporter activity"/>
    <property type="evidence" value="ECO:0007669"/>
    <property type="project" value="TreeGrafter"/>
</dbReference>
<feature type="transmembrane region" description="Helical" evidence="8">
    <location>
        <begin position="126"/>
        <end position="151"/>
    </location>
</feature>
<organism evidence="11 12">
    <name type="scientific">Arenivirga flava</name>
    <dbReference type="NCBI Taxonomy" id="1930060"/>
    <lineage>
        <taxon>Bacteria</taxon>
        <taxon>Bacillati</taxon>
        <taxon>Actinomycetota</taxon>
        <taxon>Actinomycetes</taxon>
        <taxon>Micrococcales</taxon>
        <taxon>Microbacteriaceae</taxon>
        <taxon>Arenivirga</taxon>
    </lineage>
</organism>
<evidence type="ECO:0000256" key="1">
    <source>
        <dbReference type="ARBA" id="ARBA00004651"/>
    </source>
</evidence>
<evidence type="ECO:0000256" key="8">
    <source>
        <dbReference type="SAM" id="Phobius"/>
    </source>
</evidence>
<comment type="subcellular location">
    <subcellularLocation>
        <location evidence="1">Cell membrane</location>
        <topology evidence="1">Multi-pass membrane protein</topology>
    </subcellularLocation>
</comment>
<reference evidence="11 12" key="1">
    <citation type="journal article" date="2014" name="Int. J. Syst. Evol. Microbiol.">
        <title>Complete genome sequence of Corynebacterium casei LMG S-19264T (=DSM 44701T), isolated from a smear-ripened cheese.</title>
        <authorList>
            <consortium name="US DOE Joint Genome Institute (JGI-PGF)"/>
            <person name="Walter F."/>
            <person name="Albersmeier A."/>
            <person name="Kalinowski J."/>
            <person name="Ruckert C."/>
        </authorList>
    </citation>
    <scope>NUCLEOTIDE SEQUENCE [LARGE SCALE GENOMIC DNA]</scope>
    <source>
        <strain evidence="11 12">NBRC 112289</strain>
    </source>
</reference>
<dbReference type="PROSITE" id="PS00211">
    <property type="entry name" value="ABC_TRANSPORTER_1"/>
    <property type="match status" value="1"/>
</dbReference>
<feature type="transmembrane region" description="Helical" evidence="8">
    <location>
        <begin position="6"/>
        <end position="26"/>
    </location>
</feature>
<evidence type="ECO:0000313" key="11">
    <source>
        <dbReference type="EMBL" id="GMA27202.1"/>
    </source>
</evidence>
<keyword evidence="6 8" id="KW-0472">Membrane</keyword>
<dbReference type="PROSITE" id="PS50929">
    <property type="entry name" value="ABC_TM1F"/>
    <property type="match status" value="1"/>
</dbReference>
<evidence type="ECO:0000256" key="5">
    <source>
        <dbReference type="ARBA" id="ARBA00022989"/>
    </source>
</evidence>
<dbReference type="GO" id="GO:0005886">
    <property type="term" value="C:plasma membrane"/>
    <property type="evidence" value="ECO:0007669"/>
    <property type="project" value="UniProtKB-SubCell"/>
</dbReference>
<comment type="caution">
    <text evidence="11">The sequence shown here is derived from an EMBL/GenBank/DDBJ whole genome shotgun (WGS) entry which is preliminary data.</text>
</comment>
<evidence type="ECO:0000256" key="4">
    <source>
        <dbReference type="ARBA" id="ARBA00022840"/>
    </source>
</evidence>
<dbReference type="SMART" id="SM00382">
    <property type="entry name" value="AAA"/>
    <property type="match status" value="1"/>
</dbReference>
<keyword evidence="2 8" id="KW-0812">Transmembrane</keyword>
<feature type="domain" description="ABC transmembrane type-1" evidence="10">
    <location>
        <begin position="23"/>
        <end position="261"/>
    </location>
</feature>
<dbReference type="AlphaFoldDB" id="A0AA37UQW9"/>
<dbReference type="SUPFAM" id="SSF52540">
    <property type="entry name" value="P-loop containing nucleoside triphosphate hydrolases"/>
    <property type="match status" value="1"/>
</dbReference>
<dbReference type="GO" id="GO:0140359">
    <property type="term" value="F:ABC-type transporter activity"/>
    <property type="evidence" value="ECO:0007669"/>
    <property type="project" value="InterPro"/>
</dbReference>
<dbReference type="GO" id="GO:0016887">
    <property type="term" value="F:ATP hydrolysis activity"/>
    <property type="evidence" value="ECO:0007669"/>
    <property type="project" value="InterPro"/>
</dbReference>
<protein>
    <submittedName>
        <fullName evidence="11">ABC transporter</fullName>
    </submittedName>
</protein>
<dbReference type="InterPro" id="IPR017871">
    <property type="entry name" value="ABC_transporter-like_CS"/>
</dbReference>
<evidence type="ECO:0000256" key="2">
    <source>
        <dbReference type="ARBA" id="ARBA00022692"/>
    </source>
</evidence>
<gene>
    <name evidence="11" type="ORF">GCM10025874_04550</name>
</gene>
<dbReference type="Proteomes" id="UP001157160">
    <property type="component" value="Unassembled WGS sequence"/>
</dbReference>
<dbReference type="InterPro" id="IPR003439">
    <property type="entry name" value="ABC_transporter-like_ATP-bd"/>
</dbReference>
<sequence>MNRLAVLRWLLSGIRGLLPVLGVSVLARVLQQLLGVALLVVAAAAVVAAEPPTWALAGWLVGIALVKAALRYLEQYAGHWVAFTALQRLRELFFARLAPQAPAATQGRAGAELTERATRDIDRVEVFFAHTMPPAISAVAVPAIALLWLGAAVDARLALVLAPFAAAAIALPFLAGGASWRGARAVAARRGALAARIGDDLQGIREVLGFGIQHARLDALDGADRALTAARSRDGALQGVRTACVTALLGGSLVAVLAVAADGADALLALAVAAGLWTPIRGVDAFASGLDTAFAAAARVREVVEAQPLVRDDTATTGAGPAGTGPAGSAPPAASAPGIVLDRISLTYPGRARPALDAVSLQLAAGDWSTIVGVSGSGKSSLGALLLRGWDPDAGTVSLDGVPLTALPLDALRRRVALAPQQPVLLSGTVASNLRLAAPDADDARLLDALRTVALDDWLAGLPAGLDTPLRERGVDVSGGQRQRIALARALVAEPEVLVLDEALSQLDGATAATVRARLLERHPGLTVVEITHRADLVPDGSPVVVLDAGRVLETGLAGALRATGGAFASIEARAR</sequence>
<dbReference type="InterPro" id="IPR003593">
    <property type="entry name" value="AAA+_ATPase"/>
</dbReference>
<evidence type="ECO:0000256" key="3">
    <source>
        <dbReference type="ARBA" id="ARBA00022741"/>
    </source>
</evidence>
<dbReference type="Pfam" id="PF00664">
    <property type="entry name" value="ABC_membrane"/>
    <property type="match status" value="1"/>
</dbReference>
<keyword evidence="4" id="KW-0067">ATP-binding</keyword>
<accession>A0AA37UQW9</accession>
<dbReference type="InterPro" id="IPR011527">
    <property type="entry name" value="ABC1_TM_dom"/>
</dbReference>
<feature type="transmembrane region" description="Helical" evidence="8">
    <location>
        <begin position="157"/>
        <end position="180"/>
    </location>
</feature>
<dbReference type="PROSITE" id="PS50893">
    <property type="entry name" value="ABC_TRANSPORTER_2"/>
    <property type="match status" value="1"/>
</dbReference>
<dbReference type="Gene3D" id="3.40.50.300">
    <property type="entry name" value="P-loop containing nucleotide triphosphate hydrolases"/>
    <property type="match status" value="1"/>
</dbReference>
<proteinExistence type="predicted"/>
<dbReference type="SUPFAM" id="SSF90123">
    <property type="entry name" value="ABC transporter transmembrane region"/>
    <property type="match status" value="1"/>
</dbReference>
<dbReference type="Pfam" id="PF00005">
    <property type="entry name" value="ABC_tran"/>
    <property type="match status" value="1"/>
</dbReference>
<dbReference type="InterPro" id="IPR036640">
    <property type="entry name" value="ABC1_TM_sf"/>
</dbReference>
<evidence type="ECO:0000259" key="9">
    <source>
        <dbReference type="PROSITE" id="PS50893"/>
    </source>
</evidence>
<dbReference type="PANTHER" id="PTHR24221">
    <property type="entry name" value="ATP-BINDING CASSETTE SUB-FAMILY B"/>
    <property type="match status" value="1"/>
</dbReference>
<feature type="domain" description="ABC transporter" evidence="9">
    <location>
        <begin position="341"/>
        <end position="574"/>
    </location>
</feature>